<keyword evidence="4" id="KW-0720">Serine protease</keyword>
<dbReference type="AlphaFoldDB" id="A0A8S1IPR5"/>
<dbReference type="OrthoDB" id="4217619at2759"/>
<dbReference type="InterPro" id="IPR036034">
    <property type="entry name" value="PDZ_sf"/>
</dbReference>
<dbReference type="EMBL" id="CAJHUC010000586">
    <property type="protein sequence ID" value="CAD7696970.1"/>
    <property type="molecule type" value="Genomic_DNA"/>
</dbReference>
<comment type="caution">
    <text evidence="7">The sequence shown here is derived from an EMBL/GenBank/DDBJ whole genome shotgun (WGS) entry which is preliminary data.</text>
</comment>
<dbReference type="SUPFAM" id="SSF50156">
    <property type="entry name" value="PDZ domain-like"/>
    <property type="match status" value="1"/>
</dbReference>
<dbReference type="InterPro" id="IPR009003">
    <property type="entry name" value="Peptidase_S1_PA"/>
</dbReference>
<dbReference type="InterPro" id="IPR041517">
    <property type="entry name" value="DEGP_PDZ"/>
</dbReference>
<evidence type="ECO:0000256" key="5">
    <source>
        <dbReference type="SAM" id="MobiDB-lite"/>
    </source>
</evidence>
<evidence type="ECO:0000256" key="2">
    <source>
        <dbReference type="ARBA" id="ARBA00022670"/>
    </source>
</evidence>
<dbReference type="Pfam" id="PF17815">
    <property type="entry name" value="PDZ_3"/>
    <property type="match status" value="1"/>
</dbReference>
<dbReference type="FunFam" id="2.40.10.10:FF:000012">
    <property type="entry name" value="protease Do-like 9"/>
    <property type="match status" value="1"/>
</dbReference>
<gene>
    <name evidence="7" type="ORF">OSTQU699_LOCUS2331</name>
</gene>
<evidence type="ECO:0000313" key="7">
    <source>
        <dbReference type="EMBL" id="CAD7696970.1"/>
    </source>
</evidence>
<name>A0A8S1IPR5_9CHLO</name>
<organism evidence="7 8">
    <name type="scientific">Ostreobium quekettii</name>
    <dbReference type="NCBI Taxonomy" id="121088"/>
    <lineage>
        <taxon>Eukaryota</taxon>
        <taxon>Viridiplantae</taxon>
        <taxon>Chlorophyta</taxon>
        <taxon>core chlorophytes</taxon>
        <taxon>Ulvophyceae</taxon>
        <taxon>TCBD clade</taxon>
        <taxon>Bryopsidales</taxon>
        <taxon>Ostreobineae</taxon>
        <taxon>Ostreobiaceae</taxon>
        <taxon>Ostreobium</taxon>
    </lineage>
</organism>
<evidence type="ECO:0000313" key="8">
    <source>
        <dbReference type="Proteomes" id="UP000708148"/>
    </source>
</evidence>
<dbReference type="InterPro" id="IPR046449">
    <property type="entry name" value="DEGP_PDZ_sf"/>
</dbReference>
<evidence type="ECO:0000256" key="3">
    <source>
        <dbReference type="ARBA" id="ARBA00022801"/>
    </source>
</evidence>
<dbReference type="Gene3D" id="3.20.190.20">
    <property type="match status" value="1"/>
</dbReference>
<dbReference type="PANTHER" id="PTHR45980:SF18">
    <property type="entry name" value="PROTEASE DO-LIKE 9"/>
    <property type="match status" value="1"/>
</dbReference>
<dbReference type="Pfam" id="PF13365">
    <property type="entry name" value="Trypsin_2"/>
    <property type="match status" value="1"/>
</dbReference>
<accession>A0A8S1IPR5</accession>
<keyword evidence="8" id="KW-1185">Reference proteome</keyword>
<dbReference type="Proteomes" id="UP000708148">
    <property type="component" value="Unassembled WGS sequence"/>
</dbReference>
<feature type="compositionally biased region" description="Low complexity" evidence="5">
    <location>
        <begin position="31"/>
        <end position="44"/>
    </location>
</feature>
<dbReference type="Gene3D" id="2.40.10.120">
    <property type="match status" value="1"/>
</dbReference>
<dbReference type="PRINTS" id="PR00834">
    <property type="entry name" value="PROTEASES2C"/>
</dbReference>
<evidence type="ECO:0000259" key="6">
    <source>
        <dbReference type="Pfam" id="PF17815"/>
    </source>
</evidence>
<dbReference type="SUPFAM" id="SSF50494">
    <property type="entry name" value="Trypsin-like serine proteases"/>
    <property type="match status" value="1"/>
</dbReference>
<keyword evidence="2" id="KW-0645">Protease</keyword>
<feature type="region of interest" description="Disordered" evidence="5">
    <location>
        <begin position="1"/>
        <end position="52"/>
    </location>
</feature>
<dbReference type="GO" id="GO:0006508">
    <property type="term" value="P:proteolysis"/>
    <property type="evidence" value="ECO:0007669"/>
    <property type="project" value="UniProtKB-KW"/>
</dbReference>
<protein>
    <recommendedName>
        <fullName evidence="6">Protease Do-like PDZ domain-containing protein</fullName>
    </recommendedName>
</protein>
<reference evidence="7" key="1">
    <citation type="submission" date="2020-12" db="EMBL/GenBank/DDBJ databases">
        <authorList>
            <person name="Iha C."/>
        </authorList>
    </citation>
    <scope>NUCLEOTIDE SEQUENCE</scope>
</reference>
<sequence>MLTRRRAREARAPSPEDGPPSRPRGKNPRRLPSGPGELSPEPSLAPRDAARGRLGDDPLLDAIVKVFCIHTEPNFSLPWQRKRQYSSSGSGFAIPGRRILTNAHCVDHQTQVKVKRRGSDSKYVAHTMAVGPECDIAMLRVDDEEFWDGLQPVEFGGLPQLQDAVTVIGYPIGGDTMSVSSGVVSRIEVTPYTHGASDLLGVQIDAAINAGNSGGPAFNEGGECVGIAFQSLKSEDVENVGYIIPTPVIDHFITDFERNCRYMGFPCLGIEWQKMENPHLREGLGMSHGQKGVLVRRVEPTSPASKHIDQYDILMSFDGVDIANDGTVPFRSGERIGFTYLVSQKYIGDEVEVVLLKKGGQRVSVNIQLHAPYRLIPVHVSGKPPSYFIVGGLVFTPVTVPYLRSEYGKEYDFDAPVKLLDRMLHSMANQEGQQIVVLSQVLAADLSIGYEDIVNTQVIALNGQEIHSMRTLVNLVDKCKDKYLHFDLDYNQKVVLEAKAARAATKSVLEVHCIPQDRSDDLRKGQKGG</sequence>
<proteinExistence type="inferred from homology"/>
<dbReference type="PANTHER" id="PTHR45980">
    <property type="match status" value="1"/>
</dbReference>
<dbReference type="GO" id="GO:0004252">
    <property type="term" value="F:serine-type endopeptidase activity"/>
    <property type="evidence" value="ECO:0007669"/>
    <property type="project" value="InterPro"/>
</dbReference>
<evidence type="ECO:0000256" key="4">
    <source>
        <dbReference type="ARBA" id="ARBA00022825"/>
    </source>
</evidence>
<comment type="similarity">
    <text evidence="1">Belongs to the peptidase S1C family.</text>
</comment>
<keyword evidence="3" id="KW-0378">Hydrolase</keyword>
<dbReference type="Gene3D" id="2.30.42.10">
    <property type="match status" value="1"/>
</dbReference>
<feature type="domain" description="Protease Do-like PDZ" evidence="6">
    <location>
        <begin position="376"/>
        <end position="521"/>
    </location>
</feature>
<evidence type="ECO:0000256" key="1">
    <source>
        <dbReference type="ARBA" id="ARBA00010541"/>
    </source>
</evidence>
<dbReference type="InterPro" id="IPR001940">
    <property type="entry name" value="Peptidase_S1C"/>
</dbReference>